<name>A0A0G0F0Q6_9BACT</name>
<dbReference type="InterPro" id="IPR036583">
    <property type="entry name" value="23S_rRNA_IVS_sf"/>
</dbReference>
<dbReference type="Proteomes" id="UP000034492">
    <property type="component" value="Unassembled WGS sequence"/>
</dbReference>
<sequence length="69" mass="8123">MKNYDIHERIFNFIVEVLSLLNKLPKNLTNLVVFNQITRSVTSNCFTIVRKEGLEFPYSYESSVDIFSF</sequence>
<evidence type="ECO:0000313" key="1">
    <source>
        <dbReference type="EMBL" id="KKQ07235.1"/>
    </source>
</evidence>
<protein>
    <submittedName>
        <fullName evidence="1">Uncharacterized protein</fullName>
    </submittedName>
</protein>
<organism evidence="1 2">
    <name type="scientific">Candidatus Daviesbacteria bacterium GW2011_GWB1_36_5</name>
    <dbReference type="NCBI Taxonomy" id="1618426"/>
    <lineage>
        <taxon>Bacteria</taxon>
        <taxon>Candidatus Daviesiibacteriota</taxon>
    </lineage>
</organism>
<reference evidence="1 2" key="1">
    <citation type="journal article" date="2015" name="Nature">
        <title>rRNA introns, odd ribosomes, and small enigmatic genomes across a large radiation of phyla.</title>
        <authorList>
            <person name="Brown C.T."/>
            <person name="Hug L.A."/>
            <person name="Thomas B.C."/>
            <person name="Sharon I."/>
            <person name="Castelle C.J."/>
            <person name="Singh A."/>
            <person name="Wilkins M.J."/>
            <person name="Williams K.H."/>
            <person name="Banfield J.F."/>
        </authorList>
    </citation>
    <scope>NUCLEOTIDE SEQUENCE [LARGE SCALE GENOMIC DNA]</scope>
</reference>
<dbReference type="AlphaFoldDB" id="A0A0G0F0Q6"/>
<dbReference type="EMBL" id="LBSA01000052">
    <property type="protein sequence ID" value="KKQ07235.1"/>
    <property type="molecule type" value="Genomic_DNA"/>
</dbReference>
<gene>
    <name evidence="1" type="ORF">US19_C0052G0006</name>
</gene>
<evidence type="ECO:0000313" key="2">
    <source>
        <dbReference type="Proteomes" id="UP000034492"/>
    </source>
</evidence>
<accession>A0A0G0F0Q6</accession>
<comment type="caution">
    <text evidence="1">The sequence shown here is derived from an EMBL/GenBank/DDBJ whole genome shotgun (WGS) entry which is preliminary data.</text>
</comment>
<dbReference type="Gene3D" id="1.20.1440.60">
    <property type="entry name" value="23S rRNA-intervening sequence"/>
    <property type="match status" value="1"/>
</dbReference>
<dbReference type="SUPFAM" id="SSF158446">
    <property type="entry name" value="IVS-encoded protein-like"/>
    <property type="match status" value="1"/>
</dbReference>
<proteinExistence type="predicted"/>